<gene>
    <name evidence="2" type="ORF">F2Q68_00039864</name>
</gene>
<evidence type="ECO:0000256" key="1">
    <source>
        <dbReference type="SAM" id="MobiDB-lite"/>
    </source>
</evidence>
<feature type="compositionally biased region" description="Polar residues" evidence="1">
    <location>
        <begin position="140"/>
        <end position="158"/>
    </location>
</feature>
<comment type="caution">
    <text evidence="2">The sequence shown here is derived from an EMBL/GenBank/DDBJ whole genome shotgun (WGS) entry which is preliminary data.</text>
</comment>
<reference evidence="2" key="1">
    <citation type="submission" date="2019-12" db="EMBL/GenBank/DDBJ databases">
        <title>Genome sequencing and annotation of Brassica cretica.</title>
        <authorList>
            <person name="Studholme D.J."/>
            <person name="Sarris P.F."/>
        </authorList>
    </citation>
    <scope>NUCLEOTIDE SEQUENCE</scope>
    <source>
        <strain evidence="2">PFS-001/15</strain>
        <tissue evidence="2">Leaf</tissue>
    </source>
</reference>
<name>A0A8S9MQW3_BRACR</name>
<accession>A0A8S9MQW3</accession>
<sequence>MAKQEVVKLPSDGDEQKARILRMPTVLRITAILHRRVILEGQTSEPLGLQAPEHISRFCPKNQRNNQRINQHGYSSIMMEDVTCFSCGYHQISIATGRRNFQPTVAHSPSGHRATAHSPSDHCHITPSCNFGRADKRAIGTSSGESGQLDSENSRGTA</sequence>
<dbReference type="AlphaFoldDB" id="A0A8S9MQW3"/>
<feature type="region of interest" description="Disordered" evidence="1">
    <location>
        <begin position="134"/>
        <end position="158"/>
    </location>
</feature>
<dbReference type="EMBL" id="QGKW02000007">
    <property type="protein sequence ID" value="KAF2619463.1"/>
    <property type="molecule type" value="Genomic_DNA"/>
</dbReference>
<dbReference type="Proteomes" id="UP000712281">
    <property type="component" value="Unassembled WGS sequence"/>
</dbReference>
<feature type="region of interest" description="Disordered" evidence="1">
    <location>
        <begin position="103"/>
        <end position="122"/>
    </location>
</feature>
<evidence type="ECO:0000313" key="3">
    <source>
        <dbReference type="Proteomes" id="UP000712281"/>
    </source>
</evidence>
<organism evidence="2 3">
    <name type="scientific">Brassica cretica</name>
    <name type="common">Mustard</name>
    <dbReference type="NCBI Taxonomy" id="69181"/>
    <lineage>
        <taxon>Eukaryota</taxon>
        <taxon>Viridiplantae</taxon>
        <taxon>Streptophyta</taxon>
        <taxon>Embryophyta</taxon>
        <taxon>Tracheophyta</taxon>
        <taxon>Spermatophyta</taxon>
        <taxon>Magnoliopsida</taxon>
        <taxon>eudicotyledons</taxon>
        <taxon>Gunneridae</taxon>
        <taxon>Pentapetalae</taxon>
        <taxon>rosids</taxon>
        <taxon>malvids</taxon>
        <taxon>Brassicales</taxon>
        <taxon>Brassicaceae</taxon>
        <taxon>Brassiceae</taxon>
        <taxon>Brassica</taxon>
    </lineage>
</organism>
<protein>
    <submittedName>
        <fullName evidence="2">Uncharacterized protein</fullName>
    </submittedName>
</protein>
<evidence type="ECO:0000313" key="2">
    <source>
        <dbReference type="EMBL" id="KAF2619463.1"/>
    </source>
</evidence>
<proteinExistence type="predicted"/>